<evidence type="ECO:0000256" key="1">
    <source>
        <dbReference type="SAM" id="MobiDB-lite"/>
    </source>
</evidence>
<gene>
    <name evidence="2" type="primary">LAS1</name>
</gene>
<dbReference type="AlphaFoldDB" id="A0A1L4AA00"/>
<protein>
    <submittedName>
        <fullName evidence="2">Las1p</fullName>
    </submittedName>
</protein>
<dbReference type="GO" id="GO:0000470">
    <property type="term" value="P:maturation of LSU-rRNA"/>
    <property type="evidence" value="ECO:0007669"/>
    <property type="project" value="TreeGrafter"/>
</dbReference>
<dbReference type="GO" id="GO:0004519">
    <property type="term" value="F:endonuclease activity"/>
    <property type="evidence" value="ECO:0007669"/>
    <property type="project" value="InterPro"/>
</dbReference>
<dbReference type="GO" id="GO:0090730">
    <property type="term" value="C:Las1 complex"/>
    <property type="evidence" value="ECO:0007669"/>
    <property type="project" value="InterPro"/>
</dbReference>
<reference evidence="2" key="1">
    <citation type="submission" date="2016-11" db="EMBL/GenBank/DDBJ databases">
        <title>MtDNA analysis in Saccharomyces yeasts reveals revisions in 'Yeast genetic code' and suggests the evolutionary history of some species.</title>
        <authorList>
            <person name="Sulo P."/>
            <person name="Szaboova D."/>
            <person name="Szemes T."/>
        </authorList>
    </citation>
    <scope>NUCLEOTIDE SEQUENCE</scope>
    <source>
        <strain evidence="2">NRRL Y-12632</strain>
    </source>
</reference>
<dbReference type="EMBL" id="KY095855">
    <property type="protein sequence ID" value="API64788.1"/>
    <property type="molecule type" value="Genomic_DNA"/>
</dbReference>
<accession>A0A1L4AA00</accession>
<dbReference type="VEuPathDB" id="FungiDB:YKR063C"/>
<dbReference type="PANTHER" id="PTHR15002:SF0">
    <property type="entry name" value="RIBOSOMAL BIOGENESIS PROTEIN LAS1L"/>
    <property type="match status" value="1"/>
</dbReference>
<sequence>MIPPRIVPWRDFAELEELKLWFYPKSKGTIEDKRQRAVQRVQSYRLKGSQYLPHVVDSTAQITCAVLLDEKETCLGVHQDSIPIRLSYVMALIRFVNGLLDPTQQSQFAIPLHTLAAKIGLLSWFVDLRHWGTHERDLPGLEMLRWAANEALSWLYDHYWNDEELEDDRDDDDDDDDTGYGYRRNDKLEKYMESLTKTLDKWKRLRNEFLEYKWVWENANDSLITSSNFSGDNLVNYDAEKRKSSHASSSETMIRENLRQWQELWKLSIYHNVVLEKFFNNYDPLLLKVLMLNLNNFDWKVIEWVARNYRTQQDDSNITTILKRKFNAWKELQKRLLDVIINNLNNKNFKNKWQNWEKLIDENASYLILYFCQSMLAKLETEKITGNSWRNKKRRKQIDSTVEIEAKLKENIDNLSLRFNEGEIKLYDFIPAEKDSVPLKKEVSPALKADTNDILGDLASLKQRMSSFGTVGKKNKQEENRATPVKNWSRVQNWKPKPFGVL</sequence>
<dbReference type="InterPro" id="IPR007174">
    <property type="entry name" value="Las1"/>
</dbReference>
<dbReference type="GO" id="GO:0000460">
    <property type="term" value="P:maturation of 5.8S rRNA"/>
    <property type="evidence" value="ECO:0007669"/>
    <property type="project" value="TreeGrafter"/>
</dbReference>
<name>A0A1L4AA00_YEASX</name>
<proteinExistence type="predicted"/>
<evidence type="ECO:0000313" key="2">
    <source>
        <dbReference type="EMBL" id="API64788.1"/>
    </source>
</evidence>
<feature type="region of interest" description="Disordered" evidence="1">
    <location>
        <begin position="469"/>
        <end position="489"/>
    </location>
</feature>
<dbReference type="GO" id="GO:0030687">
    <property type="term" value="C:preribosome, large subunit precursor"/>
    <property type="evidence" value="ECO:0007669"/>
    <property type="project" value="TreeGrafter"/>
</dbReference>
<dbReference type="Pfam" id="PF04031">
    <property type="entry name" value="Las1"/>
    <property type="match status" value="1"/>
</dbReference>
<organism evidence="2">
    <name type="scientific">Saccharomyces cerevisiae</name>
    <name type="common">Baker's yeast</name>
    <dbReference type="NCBI Taxonomy" id="4932"/>
    <lineage>
        <taxon>Eukaryota</taxon>
        <taxon>Fungi</taxon>
        <taxon>Dikarya</taxon>
        <taxon>Ascomycota</taxon>
        <taxon>Saccharomycotina</taxon>
        <taxon>Saccharomycetes</taxon>
        <taxon>Saccharomycetales</taxon>
        <taxon>Saccharomycetaceae</taxon>
        <taxon>Saccharomyces</taxon>
    </lineage>
</organism>
<dbReference type="PANTHER" id="PTHR15002">
    <property type="entry name" value="RIBOSOMAL BIOGENESIS PROTEIN LAS1L"/>
    <property type="match status" value="1"/>
</dbReference>